<evidence type="ECO:0000259" key="1">
    <source>
        <dbReference type="Pfam" id="PF01609"/>
    </source>
</evidence>
<organism evidence="2 3">
    <name type="scientific">Agrobacterium bohemicum</name>
    <dbReference type="NCBI Taxonomy" id="2052828"/>
    <lineage>
        <taxon>Bacteria</taxon>
        <taxon>Pseudomonadati</taxon>
        <taxon>Pseudomonadota</taxon>
        <taxon>Alphaproteobacteria</taxon>
        <taxon>Hyphomicrobiales</taxon>
        <taxon>Rhizobiaceae</taxon>
        <taxon>Rhizobium/Agrobacterium group</taxon>
        <taxon>Agrobacterium</taxon>
    </lineage>
</organism>
<comment type="caution">
    <text evidence="2">The sequence shown here is derived from an EMBL/GenBank/DDBJ whole genome shotgun (WGS) entry which is preliminary data.</text>
</comment>
<proteinExistence type="predicted"/>
<sequence>MNSKLHAVCDGHGRPLILILSEGQISDYKGAARMLHAFPKAKSLLADKGPRTEETFRRHAFWAVNEHIDGRRARMDNLPTHTQAQTPRLDESMMENMLKFSLGVKTTSASRGRPDKVLVVLE</sequence>
<gene>
    <name evidence="2" type="ORF">ATO67_09225</name>
</gene>
<feature type="domain" description="Transposase IS4-like" evidence="1">
    <location>
        <begin position="3"/>
        <end position="60"/>
    </location>
</feature>
<accession>A0A135P0A5</accession>
<dbReference type="STRING" id="2052828.ATO67_09225"/>
<name>A0A135P0A5_9HYPH</name>
<dbReference type="EMBL" id="LNUW01000035">
    <property type="protein sequence ID" value="KXG84816.1"/>
    <property type="molecule type" value="Genomic_DNA"/>
</dbReference>
<dbReference type="OrthoDB" id="9798237at2"/>
<dbReference type="AlphaFoldDB" id="A0A135P0A5"/>
<dbReference type="Pfam" id="PF01609">
    <property type="entry name" value="DDE_Tnp_1"/>
    <property type="match status" value="1"/>
</dbReference>
<evidence type="ECO:0000313" key="2">
    <source>
        <dbReference type="EMBL" id="KXG84816.1"/>
    </source>
</evidence>
<protein>
    <recommendedName>
        <fullName evidence="1">Transposase IS4-like domain-containing protein</fullName>
    </recommendedName>
</protein>
<reference evidence="2 3" key="1">
    <citation type="submission" date="2015-11" db="EMBL/GenBank/DDBJ databases">
        <title>Draft genome sequence of Agrobacterium sp. R89-1.</title>
        <authorList>
            <person name="Zahradnik J."/>
            <person name="Kyslikova E."/>
            <person name="Palyzova A."/>
            <person name="Kyslik P."/>
        </authorList>
    </citation>
    <scope>NUCLEOTIDE SEQUENCE [LARGE SCALE GENOMIC DNA]</scope>
    <source>
        <strain evidence="2 3">R89-1</strain>
    </source>
</reference>
<dbReference type="InterPro" id="IPR002559">
    <property type="entry name" value="Transposase_11"/>
</dbReference>
<dbReference type="GO" id="GO:0003677">
    <property type="term" value="F:DNA binding"/>
    <property type="evidence" value="ECO:0007669"/>
    <property type="project" value="InterPro"/>
</dbReference>
<keyword evidence="3" id="KW-1185">Reference proteome</keyword>
<evidence type="ECO:0000313" key="3">
    <source>
        <dbReference type="Proteomes" id="UP000070498"/>
    </source>
</evidence>
<dbReference type="GO" id="GO:0006313">
    <property type="term" value="P:DNA transposition"/>
    <property type="evidence" value="ECO:0007669"/>
    <property type="project" value="InterPro"/>
</dbReference>
<dbReference type="Proteomes" id="UP000070498">
    <property type="component" value="Unassembled WGS sequence"/>
</dbReference>
<dbReference type="GO" id="GO:0004803">
    <property type="term" value="F:transposase activity"/>
    <property type="evidence" value="ECO:0007669"/>
    <property type="project" value="InterPro"/>
</dbReference>